<sequence>MRTRVITSTLAGAALIAATLPTTAHAGTATGRSSTAVSYSVVISGTVSGRSFRRSATLVLRSTVTRVTTNGTNPVDVCLKSGFPAGVPQVGAIWYGSNSACFGGTAALDMAYVRTSGNTATVSPDSRISASGSNNFTATGTLTSCVYFPTEGGASYTFRNDGTVSGRISIRGFGGYPCGYSTYTANLSGRR</sequence>
<evidence type="ECO:0000256" key="1">
    <source>
        <dbReference type="SAM" id="SignalP"/>
    </source>
</evidence>
<evidence type="ECO:0000313" key="3">
    <source>
        <dbReference type="Proteomes" id="UP001595698"/>
    </source>
</evidence>
<keyword evidence="3" id="KW-1185">Reference proteome</keyword>
<gene>
    <name evidence="2" type="ORF">ACFOYY_28090</name>
</gene>
<keyword evidence="1" id="KW-0732">Signal</keyword>
<name>A0ABV8F9Q3_9ACTN</name>
<evidence type="ECO:0000313" key="2">
    <source>
        <dbReference type="EMBL" id="MFC3984023.1"/>
    </source>
</evidence>
<feature type="signal peptide" evidence="1">
    <location>
        <begin position="1"/>
        <end position="26"/>
    </location>
</feature>
<evidence type="ECO:0008006" key="4">
    <source>
        <dbReference type="Google" id="ProtNLM"/>
    </source>
</evidence>
<organism evidence="2 3">
    <name type="scientific">Streptosporangium jomthongense</name>
    <dbReference type="NCBI Taxonomy" id="1193683"/>
    <lineage>
        <taxon>Bacteria</taxon>
        <taxon>Bacillati</taxon>
        <taxon>Actinomycetota</taxon>
        <taxon>Actinomycetes</taxon>
        <taxon>Streptosporangiales</taxon>
        <taxon>Streptosporangiaceae</taxon>
        <taxon>Streptosporangium</taxon>
    </lineage>
</organism>
<reference evidence="3" key="1">
    <citation type="journal article" date="2019" name="Int. J. Syst. Evol. Microbiol.">
        <title>The Global Catalogue of Microorganisms (GCM) 10K type strain sequencing project: providing services to taxonomists for standard genome sequencing and annotation.</title>
        <authorList>
            <consortium name="The Broad Institute Genomics Platform"/>
            <consortium name="The Broad Institute Genome Sequencing Center for Infectious Disease"/>
            <person name="Wu L."/>
            <person name="Ma J."/>
        </authorList>
    </citation>
    <scope>NUCLEOTIDE SEQUENCE [LARGE SCALE GENOMIC DNA]</scope>
    <source>
        <strain evidence="3">TBRC 7912</strain>
    </source>
</reference>
<protein>
    <recommendedName>
        <fullName evidence="4">Ig-like domain-containing protein</fullName>
    </recommendedName>
</protein>
<dbReference type="EMBL" id="JBHSBC010000032">
    <property type="protein sequence ID" value="MFC3984023.1"/>
    <property type="molecule type" value="Genomic_DNA"/>
</dbReference>
<dbReference type="Proteomes" id="UP001595698">
    <property type="component" value="Unassembled WGS sequence"/>
</dbReference>
<accession>A0ABV8F9Q3</accession>
<feature type="chain" id="PRO_5047539148" description="Ig-like domain-containing protein" evidence="1">
    <location>
        <begin position="27"/>
        <end position="191"/>
    </location>
</feature>
<dbReference type="RefSeq" id="WP_386193517.1">
    <property type="nucleotide sequence ID" value="NZ_JBHSBC010000032.1"/>
</dbReference>
<proteinExistence type="predicted"/>
<comment type="caution">
    <text evidence="2">The sequence shown here is derived from an EMBL/GenBank/DDBJ whole genome shotgun (WGS) entry which is preliminary data.</text>
</comment>